<keyword evidence="2" id="KW-1185">Reference proteome</keyword>
<dbReference type="PROSITE" id="PS51125">
    <property type="entry name" value="NHL"/>
    <property type="match status" value="3"/>
</dbReference>
<dbReference type="PANTHER" id="PTHR13833">
    <property type="match status" value="1"/>
</dbReference>
<dbReference type="InterPro" id="IPR011042">
    <property type="entry name" value="6-blade_b-propeller_TolB-like"/>
</dbReference>
<dbReference type="PANTHER" id="PTHR13833:SF71">
    <property type="entry name" value="NHL DOMAIN-CONTAINING PROTEIN"/>
    <property type="match status" value="1"/>
</dbReference>
<gene>
    <name evidence="1" type="ORF">F0P96_06685</name>
</gene>
<evidence type="ECO:0000313" key="2">
    <source>
        <dbReference type="Proteomes" id="UP000326380"/>
    </source>
</evidence>
<reference evidence="1 2" key="1">
    <citation type="submission" date="2019-09" db="EMBL/GenBank/DDBJ databases">
        <title>Genome sequence of Hymenobacter sp. M3.</title>
        <authorList>
            <person name="Srinivasan S."/>
        </authorList>
    </citation>
    <scope>NUCLEOTIDE SEQUENCE [LARGE SCALE GENOMIC DNA]</scope>
    <source>
        <strain evidence="1 2">M3</strain>
    </source>
</reference>
<dbReference type="CDD" id="cd14953">
    <property type="entry name" value="NHL_like_1"/>
    <property type="match status" value="1"/>
</dbReference>
<protein>
    <submittedName>
        <fullName evidence="1">Uncharacterized protein</fullName>
    </submittedName>
</protein>
<evidence type="ECO:0000313" key="1">
    <source>
        <dbReference type="EMBL" id="KAA9338513.1"/>
    </source>
</evidence>
<dbReference type="Gene3D" id="2.120.10.30">
    <property type="entry name" value="TolB, C-terminal domain"/>
    <property type="match status" value="3"/>
</dbReference>
<organism evidence="1 2">
    <name type="scientific">Hymenobacter busanensis</name>
    <dbReference type="NCBI Taxonomy" id="2607656"/>
    <lineage>
        <taxon>Bacteria</taxon>
        <taxon>Pseudomonadati</taxon>
        <taxon>Bacteroidota</taxon>
        <taxon>Cytophagia</taxon>
        <taxon>Cytophagales</taxon>
        <taxon>Hymenobacteraceae</taxon>
        <taxon>Hymenobacter</taxon>
    </lineage>
</organism>
<dbReference type="Proteomes" id="UP000326380">
    <property type="component" value="Unassembled WGS sequence"/>
</dbReference>
<accession>A0A7L4ZZU9</accession>
<proteinExistence type="predicted"/>
<dbReference type="AlphaFoldDB" id="A0A7L4ZZU9"/>
<dbReference type="SUPFAM" id="SSF101898">
    <property type="entry name" value="NHL repeat"/>
    <property type="match status" value="1"/>
</dbReference>
<dbReference type="Pfam" id="PF01436">
    <property type="entry name" value="NHL"/>
    <property type="match status" value="5"/>
</dbReference>
<dbReference type="InterPro" id="IPR001258">
    <property type="entry name" value="NHL_repeat"/>
</dbReference>
<sequence length="355" mass="34990">MLLRYQFLLLLWCTLLTRAAAQSATSAAVSTLAGTAGSKGSADGAGAAARFSRPMGVAVDAGGNVYVADTDNHVIRKITAAGQVSTLAGTAGQKGFADGIGPAARLFNPVGLALDAQGTLYVADTGNNVIRKITPDGAISTLAGAAGLPGTADGVGAAARFNQPHALAVDAAGNVLVADTYNHTVRRISPAGAVTTLAGTPKRIGSLDGPGTAAGFRYPYGIAVEASGALYVADNGNMTVRRIGADGTVSTLAGKVRKFGNADGTGAEARFGAPSGMALGASGTLYVADAAGMVVRQINPATGQVGTLAGDANSPGSADGSAAAARFKSPLGLAIGPGGAVYVADGRNHTVRVIR</sequence>
<name>A0A7L4ZZU9_9BACT</name>
<dbReference type="RefSeq" id="WP_151078062.1">
    <property type="nucleotide sequence ID" value="NZ_CP047647.1"/>
</dbReference>
<dbReference type="EMBL" id="VTWU01000002">
    <property type="protein sequence ID" value="KAA9338513.1"/>
    <property type="molecule type" value="Genomic_DNA"/>
</dbReference>
<comment type="caution">
    <text evidence="1">The sequence shown here is derived from an EMBL/GenBank/DDBJ whole genome shotgun (WGS) entry which is preliminary data.</text>
</comment>